<evidence type="ECO:0000313" key="1">
    <source>
        <dbReference type="EMBL" id="CAG9135877.1"/>
    </source>
</evidence>
<evidence type="ECO:0000313" key="2">
    <source>
        <dbReference type="Proteomes" id="UP000653454"/>
    </source>
</evidence>
<dbReference type="Proteomes" id="UP000653454">
    <property type="component" value="Unassembled WGS sequence"/>
</dbReference>
<reference evidence="1" key="1">
    <citation type="submission" date="2020-11" db="EMBL/GenBank/DDBJ databases">
        <authorList>
            <person name="Whiteford S."/>
        </authorList>
    </citation>
    <scope>NUCLEOTIDE SEQUENCE</scope>
</reference>
<comment type="caution">
    <text evidence="1">The sequence shown here is derived from an EMBL/GenBank/DDBJ whole genome shotgun (WGS) entry which is preliminary data.</text>
</comment>
<sequence length="124" mass="14025">MANDQYNFLALNEMVINKLSNQPLVMDQIMNVIESCKYVDRMQLVPSPKVVCERAALGYNCASEKWNNRNNSTLTVIAITTKKEEKGIIIDTTAPTGNAEIFAANEEEIDNIIVQQQSHELMQY</sequence>
<gene>
    <name evidence="1" type="ORF">PLXY2_LOCUS14133</name>
</gene>
<dbReference type="EMBL" id="CAJHNJ030000117">
    <property type="protein sequence ID" value="CAG9135877.1"/>
    <property type="molecule type" value="Genomic_DNA"/>
</dbReference>
<keyword evidence="2" id="KW-1185">Reference proteome</keyword>
<proteinExistence type="predicted"/>
<organism evidence="1 2">
    <name type="scientific">Plutella xylostella</name>
    <name type="common">Diamondback moth</name>
    <name type="synonym">Plutella maculipennis</name>
    <dbReference type="NCBI Taxonomy" id="51655"/>
    <lineage>
        <taxon>Eukaryota</taxon>
        <taxon>Metazoa</taxon>
        <taxon>Ecdysozoa</taxon>
        <taxon>Arthropoda</taxon>
        <taxon>Hexapoda</taxon>
        <taxon>Insecta</taxon>
        <taxon>Pterygota</taxon>
        <taxon>Neoptera</taxon>
        <taxon>Endopterygota</taxon>
        <taxon>Lepidoptera</taxon>
        <taxon>Glossata</taxon>
        <taxon>Ditrysia</taxon>
        <taxon>Yponomeutoidea</taxon>
        <taxon>Plutellidae</taxon>
        <taxon>Plutella</taxon>
    </lineage>
</organism>
<accession>A0A8S4G8C2</accession>
<name>A0A8S4G8C2_PLUXY</name>
<dbReference type="AlphaFoldDB" id="A0A8S4G8C2"/>
<protein>
    <submittedName>
        <fullName evidence="1">(diamondback moth) hypothetical protein</fullName>
    </submittedName>
</protein>